<reference evidence="2" key="1">
    <citation type="journal article" date="2009" name="Rice">
        <title>De Novo Next Generation Sequencing of Plant Genomes.</title>
        <authorList>
            <person name="Rounsley S."/>
            <person name="Marri P.R."/>
            <person name="Yu Y."/>
            <person name="He R."/>
            <person name="Sisneros N."/>
            <person name="Goicoechea J.L."/>
            <person name="Lee S.J."/>
            <person name="Angelova A."/>
            <person name="Kudrna D."/>
            <person name="Luo M."/>
            <person name="Affourtit J."/>
            <person name="Desany B."/>
            <person name="Knight J."/>
            <person name="Niazi F."/>
            <person name="Egholm M."/>
            <person name="Wing R.A."/>
        </authorList>
    </citation>
    <scope>NUCLEOTIDE SEQUENCE [LARGE SCALE GENOMIC DNA]</scope>
    <source>
        <strain evidence="2">cv. IRGC 105608</strain>
    </source>
</reference>
<evidence type="ECO:0000313" key="2">
    <source>
        <dbReference type="EnsemblPlants" id="OBART05G25690.1"/>
    </source>
</evidence>
<feature type="compositionally biased region" description="Basic and acidic residues" evidence="1">
    <location>
        <begin position="89"/>
        <end position="102"/>
    </location>
</feature>
<dbReference type="HOGENOM" id="CLU_1838267_0_0_1"/>
<evidence type="ECO:0000256" key="1">
    <source>
        <dbReference type="SAM" id="MobiDB-lite"/>
    </source>
</evidence>
<organism evidence="2">
    <name type="scientific">Oryza barthii</name>
    <dbReference type="NCBI Taxonomy" id="65489"/>
    <lineage>
        <taxon>Eukaryota</taxon>
        <taxon>Viridiplantae</taxon>
        <taxon>Streptophyta</taxon>
        <taxon>Embryophyta</taxon>
        <taxon>Tracheophyta</taxon>
        <taxon>Spermatophyta</taxon>
        <taxon>Magnoliopsida</taxon>
        <taxon>Liliopsida</taxon>
        <taxon>Poales</taxon>
        <taxon>Poaceae</taxon>
        <taxon>BOP clade</taxon>
        <taxon>Oryzoideae</taxon>
        <taxon>Oryzeae</taxon>
        <taxon>Oryzinae</taxon>
        <taxon>Oryza</taxon>
    </lineage>
</organism>
<sequence>MATASKAVAMTATTGGPNDAGGACVDGGKDDAGAAQLLPAAVARMAGSMTTAADKASMAVVDGGPDLGDEGSRGGRDRVAPRINVVSRIRQERRPPDDDAGGRGRQRRRWGKAASLEEGFSPFFPILAPPSSSPLHPLPL</sequence>
<keyword evidence="3" id="KW-1185">Reference proteome</keyword>
<dbReference type="AlphaFoldDB" id="A0A0D3GAS2"/>
<feature type="region of interest" description="Disordered" evidence="1">
    <location>
        <begin position="63"/>
        <end position="114"/>
    </location>
</feature>
<proteinExistence type="predicted"/>
<evidence type="ECO:0000313" key="3">
    <source>
        <dbReference type="Proteomes" id="UP000026960"/>
    </source>
</evidence>
<protein>
    <submittedName>
        <fullName evidence="2">Uncharacterized protein</fullName>
    </submittedName>
</protein>
<feature type="compositionally biased region" description="Basic and acidic residues" evidence="1">
    <location>
        <begin position="70"/>
        <end position="80"/>
    </location>
</feature>
<feature type="region of interest" description="Disordered" evidence="1">
    <location>
        <begin position="1"/>
        <end position="24"/>
    </location>
</feature>
<dbReference type="PaxDb" id="65489-OBART05G25690.1"/>
<name>A0A0D3GAS2_9ORYZ</name>
<dbReference type="EnsemblPlants" id="OBART05G25690.1">
    <property type="protein sequence ID" value="OBART05G25690.1"/>
    <property type="gene ID" value="OBART05G25690"/>
</dbReference>
<reference evidence="2" key="2">
    <citation type="submission" date="2015-03" db="UniProtKB">
        <authorList>
            <consortium name="EnsemblPlants"/>
        </authorList>
    </citation>
    <scope>IDENTIFICATION</scope>
</reference>
<dbReference type="Proteomes" id="UP000026960">
    <property type="component" value="Chromosome 5"/>
</dbReference>
<accession>A0A0D3GAS2</accession>
<dbReference type="Gramene" id="OBART05G25690.1">
    <property type="protein sequence ID" value="OBART05G25690.1"/>
    <property type="gene ID" value="OBART05G25690"/>
</dbReference>